<dbReference type="Gene3D" id="1.10.10.10">
    <property type="entry name" value="Winged helix-like DNA-binding domain superfamily/Winged helix DNA-binding domain"/>
    <property type="match status" value="1"/>
</dbReference>
<keyword evidence="2" id="KW-0238">DNA-binding</keyword>
<name>K1ETJ7_9MICO</name>
<dbReference type="PANTHER" id="PTHR33164">
    <property type="entry name" value="TRANSCRIPTIONAL REGULATOR, MARR FAMILY"/>
    <property type="match status" value="1"/>
</dbReference>
<feature type="compositionally biased region" description="Basic residues" evidence="4">
    <location>
        <begin position="118"/>
        <end position="132"/>
    </location>
</feature>
<dbReference type="GO" id="GO:0003677">
    <property type="term" value="F:DNA binding"/>
    <property type="evidence" value="ECO:0007669"/>
    <property type="project" value="UniProtKB-KW"/>
</dbReference>
<proteinExistence type="predicted"/>
<reference evidence="6 7" key="1">
    <citation type="journal article" date="2012" name="J. Bacteriol.">
        <title>Genome Sequence of Janibacter hoylei MTCC8307, Isolated from the Stratospheric Air.</title>
        <authorList>
            <person name="Pawar S.P."/>
            <person name="Dhotre D.P."/>
            <person name="Shetty S.A."/>
            <person name="Chowdhury S.P."/>
            <person name="Chaudhari B.L."/>
            <person name="Shouche Y.S."/>
        </authorList>
    </citation>
    <scope>NUCLEOTIDE SEQUENCE [LARGE SCALE GENOMIC DNA]</scope>
    <source>
        <strain evidence="6 7">PVAS-1</strain>
    </source>
</reference>
<dbReference type="SUPFAM" id="SSF46785">
    <property type="entry name" value="Winged helix' DNA-binding domain"/>
    <property type="match status" value="1"/>
</dbReference>
<sequence length="195" mass="20938">MTPDLPSPLAGSCPGEGQAPLVNLLARAQASFVADFETRLRDSEIEGLSLAHSANVLRHLSEGPRRAREIVDRCGVTKQAVSQQIAHLERNGYVAVEPDAQDQRARIVSLTAKGGVRPGRRRPSLRGGRARLGRADRAGAGGRSPVSAHRPARRRDLLSRQASPVVPLVSPCFLHVAVHVVPSVATVSLRRQVVQ</sequence>
<dbReference type="Proteomes" id="UP000004474">
    <property type="component" value="Unassembled WGS sequence"/>
</dbReference>
<gene>
    <name evidence="6" type="ORF">B277_02084</name>
</gene>
<evidence type="ECO:0000256" key="1">
    <source>
        <dbReference type="ARBA" id="ARBA00023015"/>
    </source>
</evidence>
<dbReference type="PANTHER" id="PTHR33164:SF43">
    <property type="entry name" value="HTH-TYPE TRANSCRIPTIONAL REPRESSOR YETL"/>
    <property type="match status" value="1"/>
</dbReference>
<dbReference type="RefSeq" id="WP_007924564.1">
    <property type="nucleotide sequence ID" value="NZ_ALWX01000006.1"/>
</dbReference>
<dbReference type="eggNOG" id="COG1846">
    <property type="taxonomic scope" value="Bacteria"/>
</dbReference>
<feature type="domain" description="HTH marR-type" evidence="5">
    <location>
        <begin position="41"/>
        <end position="137"/>
    </location>
</feature>
<dbReference type="PATRIC" id="fig|1210046.3.peg.405"/>
<evidence type="ECO:0000259" key="5">
    <source>
        <dbReference type="SMART" id="SM00347"/>
    </source>
</evidence>
<dbReference type="InterPro" id="IPR039422">
    <property type="entry name" value="MarR/SlyA-like"/>
</dbReference>
<dbReference type="EMBL" id="ALWX01000006">
    <property type="protein sequence ID" value="EKA62468.1"/>
    <property type="molecule type" value="Genomic_DNA"/>
</dbReference>
<dbReference type="InterPro" id="IPR011991">
    <property type="entry name" value="ArsR-like_HTH"/>
</dbReference>
<evidence type="ECO:0000313" key="7">
    <source>
        <dbReference type="Proteomes" id="UP000004474"/>
    </source>
</evidence>
<feature type="region of interest" description="Disordered" evidence="4">
    <location>
        <begin position="115"/>
        <end position="153"/>
    </location>
</feature>
<dbReference type="STRING" id="1210046.B277_02084"/>
<evidence type="ECO:0000313" key="6">
    <source>
        <dbReference type="EMBL" id="EKA62468.1"/>
    </source>
</evidence>
<accession>K1ETJ7</accession>
<dbReference type="GO" id="GO:0003700">
    <property type="term" value="F:DNA-binding transcription factor activity"/>
    <property type="evidence" value="ECO:0007669"/>
    <property type="project" value="InterPro"/>
</dbReference>
<evidence type="ECO:0000256" key="3">
    <source>
        <dbReference type="ARBA" id="ARBA00023163"/>
    </source>
</evidence>
<dbReference type="CDD" id="cd00090">
    <property type="entry name" value="HTH_ARSR"/>
    <property type="match status" value="1"/>
</dbReference>
<dbReference type="InterPro" id="IPR023187">
    <property type="entry name" value="Tscrpt_reg_MarR-type_CS"/>
</dbReference>
<dbReference type="InterPro" id="IPR036388">
    <property type="entry name" value="WH-like_DNA-bd_sf"/>
</dbReference>
<evidence type="ECO:0000256" key="4">
    <source>
        <dbReference type="SAM" id="MobiDB-lite"/>
    </source>
</evidence>
<organism evidence="6 7">
    <name type="scientific">Janibacter hoylei PVAS-1</name>
    <dbReference type="NCBI Taxonomy" id="1210046"/>
    <lineage>
        <taxon>Bacteria</taxon>
        <taxon>Bacillati</taxon>
        <taxon>Actinomycetota</taxon>
        <taxon>Actinomycetes</taxon>
        <taxon>Micrococcales</taxon>
        <taxon>Intrasporangiaceae</taxon>
        <taxon>Janibacter</taxon>
    </lineage>
</organism>
<dbReference type="AlphaFoldDB" id="K1ETJ7"/>
<comment type="caution">
    <text evidence="6">The sequence shown here is derived from an EMBL/GenBank/DDBJ whole genome shotgun (WGS) entry which is preliminary data.</text>
</comment>
<evidence type="ECO:0000256" key="2">
    <source>
        <dbReference type="ARBA" id="ARBA00023125"/>
    </source>
</evidence>
<dbReference type="InterPro" id="IPR036390">
    <property type="entry name" value="WH_DNA-bd_sf"/>
</dbReference>
<dbReference type="PROSITE" id="PS01117">
    <property type="entry name" value="HTH_MARR_1"/>
    <property type="match status" value="1"/>
</dbReference>
<protein>
    <submittedName>
        <fullName evidence="6">MarR family transcriptional regulator</fullName>
    </submittedName>
</protein>
<dbReference type="Pfam" id="PF12802">
    <property type="entry name" value="MarR_2"/>
    <property type="match status" value="1"/>
</dbReference>
<keyword evidence="1" id="KW-0805">Transcription regulation</keyword>
<dbReference type="InterPro" id="IPR000835">
    <property type="entry name" value="HTH_MarR-typ"/>
</dbReference>
<dbReference type="GO" id="GO:0006950">
    <property type="term" value="P:response to stress"/>
    <property type="evidence" value="ECO:0007669"/>
    <property type="project" value="TreeGrafter"/>
</dbReference>
<dbReference type="SMART" id="SM00347">
    <property type="entry name" value="HTH_MARR"/>
    <property type="match status" value="1"/>
</dbReference>
<keyword evidence="3" id="KW-0804">Transcription</keyword>